<dbReference type="InterPro" id="IPR048584">
    <property type="entry name" value="Ribosomal_uS5m_N"/>
</dbReference>
<dbReference type="GO" id="GO:0005840">
    <property type="term" value="C:ribosome"/>
    <property type="evidence" value="ECO:0007669"/>
    <property type="project" value="InterPro"/>
</dbReference>
<evidence type="ECO:0000313" key="3">
    <source>
        <dbReference type="Proteomes" id="UP000281553"/>
    </source>
</evidence>
<gene>
    <name evidence="2" type="ORF">DILT_LOCUS18177</name>
</gene>
<dbReference type="InterPro" id="IPR000851">
    <property type="entry name" value="Ribosomal_uS5"/>
</dbReference>
<evidence type="ECO:0000313" key="2">
    <source>
        <dbReference type="EMBL" id="VDN40211.1"/>
    </source>
</evidence>
<accession>A0A3P7PBE5</accession>
<dbReference type="PANTHER" id="PTHR48277:SF1">
    <property type="entry name" value="MITOCHONDRIAL RIBOSOMAL PROTEIN S5"/>
    <property type="match status" value="1"/>
</dbReference>
<dbReference type="Proteomes" id="UP000281553">
    <property type="component" value="Unassembled WGS sequence"/>
</dbReference>
<organism evidence="2 3">
    <name type="scientific">Dibothriocephalus latus</name>
    <name type="common">Fish tapeworm</name>
    <name type="synonym">Diphyllobothrium latum</name>
    <dbReference type="NCBI Taxonomy" id="60516"/>
    <lineage>
        <taxon>Eukaryota</taxon>
        <taxon>Metazoa</taxon>
        <taxon>Spiralia</taxon>
        <taxon>Lophotrochozoa</taxon>
        <taxon>Platyhelminthes</taxon>
        <taxon>Cestoda</taxon>
        <taxon>Eucestoda</taxon>
        <taxon>Diphyllobothriidea</taxon>
        <taxon>Diphyllobothriidae</taxon>
        <taxon>Dibothriocephalus</taxon>
    </lineage>
</organism>
<dbReference type="GO" id="GO:0003723">
    <property type="term" value="F:RNA binding"/>
    <property type="evidence" value="ECO:0007669"/>
    <property type="project" value="InterPro"/>
</dbReference>
<evidence type="ECO:0000259" key="1">
    <source>
        <dbReference type="Pfam" id="PF21251"/>
    </source>
</evidence>
<dbReference type="OrthoDB" id="309483at2759"/>
<proteinExistence type="predicted"/>
<reference evidence="2 3" key="1">
    <citation type="submission" date="2018-11" db="EMBL/GenBank/DDBJ databases">
        <authorList>
            <consortium name="Pathogen Informatics"/>
        </authorList>
    </citation>
    <scope>NUCLEOTIDE SEQUENCE [LARGE SCALE GENOMIC DNA]</scope>
</reference>
<dbReference type="EMBL" id="UYRU01097977">
    <property type="protein sequence ID" value="VDN40211.1"/>
    <property type="molecule type" value="Genomic_DNA"/>
</dbReference>
<feature type="domain" description="Small ribosomal subunit protein uS5m N-terminal" evidence="1">
    <location>
        <begin position="57"/>
        <end position="173"/>
    </location>
</feature>
<name>A0A3P7PBE5_DIBLA</name>
<dbReference type="AlphaFoldDB" id="A0A3P7PBE5"/>
<dbReference type="GO" id="GO:0006412">
    <property type="term" value="P:translation"/>
    <property type="evidence" value="ECO:0007669"/>
    <property type="project" value="InterPro"/>
</dbReference>
<dbReference type="GO" id="GO:0003735">
    <property type="term" value="F:structural constituent of ribosome"/>
    <property type="evidence" value="ECO:0007669"/>
    <property type="project" value="InterPro"/>
</dbReference>
<keyword evidence="3" id="KW-1185">Reference proteome</keyword>
<dbReference type="Pfam" id="PF21251">
    <property type="entry name" value="Ribosomal_uS5m_N"/>
    <property type="match status" value="1"/>
</dbReference>
<protein>
    <recommendedName>
        <fullName evidence="1">Small ribosomal subunit protein uS5m N-terminal domain-containing protein</fullName>
    </recommendedName>
</protein>
<sequence>MTLRLLAQSILRPLSFTKFNTSCIFFQSPKFLSSCCSYDLTPRLPSPMKIPTRQSTIFTSLPSDIIWEGVTGPKGSTKKRARGKRRVTRPKIDLNRGQRIGENPEGYLWPGLNAPLYDQSVMRTIQKGDVNEAYLKRLDELRNKSAVKKKRVKLPPLLRGWTGASMGGQSLGPLEGGSPDFDTRVLEFKVSSFP</sequence>
<dbReference type="PANTHER" id="PTHR48277">
    <property type="entry name" value="MITOCHONDRIAL RIBOSOMAL PROTEIN S5"/>
    <property type="match status" value="1"/>
</dbReference>